<dbReference type="AlphaFoldDB" id="A0A8S1RK67"/>
<comment type="caution">
    <text evidence="1">The sequence shown here is derived from an EMBL/GenBank/DDBJ whole genome shotgun (WGS) entry which is preliminary data.</text>
</comment>
<accession>A0A8S1RK67</accession>
<dbReference type="Proteomes" id="UP000692954">
    <property type="component" value="Unassembled WGS sequence"/>
</dbReference>
<proteinExistence type="predicted"/>
<protein>
    <submittedName>
        <fullName evidence="1">Uncharacterized protein</fullName>
    </submittedName>
</protein>
<reference evidence="1" key="1">
    <citation type="submission" date="2021-01" db="EMBL/GenBank/DDBJ databases">
        <authorList>
            <consortium name="Genoscope - CEA"/>
            <person name="William W."/>
        </authorList>
    </citation>
    <scope>NUCLEOTIDE SEQUENCE</scope>
</reference>
<sequence length="349" mass="41123">MQHTFFKELLDQILHQGLKGRLPKILLMMKINGDFSSYIITLNKQSSCNKYHFNSLIKLRGGGCVTSVQERSIDKVIQNEQRNLEISLPDNFLEDLNNSLKLIVEQSKFIGDNNQRNAVLIKIQWFIYNREYLNSFCIDKKETSKIYELIQENFQSLLTVLTTYLRSSGFICYQVLQTCNELLRILFAFQLSNPKRFFEETVKQDYLQHIAEFNTQLEIEQANVWKTGIEFEITMMKIMIMNSKSNSTQGSDLLLNFFQETAKSIISLSPSENLLQSIIDGGQYLLKKGIEKKLYPKETYQTYYLFQLIKWSIIRQLKSKQSVYKQIQFLKDIFQQYISDSNNWILHFM</sequence>
<gene>
    <name evidence="1" type="ORF">PSON_ATCC_30995.1.T1780105</name>
</gene>
<organism evidence="1 2">
    <name type="scientific">Paramecium sonneborni</name>
    <dbReference type="NCBI Taxonomy" id="65129"/>
    <lineage>
        <taxon>Eukaryota</taxon>
        <taxon>Sar</taxon>
        <taxon>Alveolata</taxon>
        <taxon>Ciliophora</taxon>
        <taxon>Intramacronucleata</taxon>
        <taxon>Oligohymenophorea</taxon>
        <taxon>Peniculida</taxon>
        <taxon>Parameciidae</taxon>
        <taxon>Paramecium</taxon>
    </lineage>
</organism>
<dbReference type="OrthoDB" id="315653at2759"/>
<evidence type="ECO:0000313" key="1">
    <source>
        <dbReference type="EMBL" id="CAD8127672.1"/>
    </source>
</evidence>
<name>A0A8S1RK67_9CILI</name>
<keyword evidence="2" id="KW-1185">Reference proteome</keyword>
<evidence type="ECO:0000313" key="2">
    <source>
        <dbReference type="Proteomes" id="UP000692954"/>
    </source>
</evidence>
<dbReference type="EMBL" id="CAJJDN010000178">
    <property type="protein sequence ID" value="CAD8127672.1"/>
    <property type="molecule type" value="Genomic_DNA"/>
</dbReference>